<dbReference type="Gene3D" id="1.25.40.290">
    <property type="entry name" value="ARM repeat domains"/>
    <property type="match status" value="1"/>
</dbReference>
<dbReference type="RefSeq" id="WP_144997861.1">
    <property type="nucleotide sequence ID" value="NZ_CP036281.1"/>
</dbReference>
<dbReference type="EMBL" id="CP036281">
    <property type="protein sequence ID" value="QDU82023.1"/>
    <property type="molecule type" value="Genomic_DNA"/>
</dbReference>
<keyword evidence="2" id="KW-1185">Reference proteome</keyword>
<proteinExistence type="predicted"/>
<dbReference type="OrthoDB" id="9797162at2"/>
<evidence type="ECO:0008006" key="3">
    <source>
        <dbReference type="Google" id="ProtNLM"/>
    </source>
</evidence>
<name>A0A518CS29_9PLAN</name>
<dbReference type="AlphaFoldDB" id="A0A518CS29"/>
<protein>
    <recommendedName>
        <fullName evidence="3">DNA alkylation repair enzyme</fullName>
    </recommendedName>
</protein>
<sequence>MAEPLKNYYSRDYIAKLATTLRECDPRINPVHFRKRIFDASWEEKELKERMSHITISLREVLPDDFPESVSILGEAIERMPSDKNSGYLGLYFPEFVALYGRQDWETSLPALAWFTRFSSSEFAVRPFILDDPERMMQQMRYWAIDENEHVRRLSSEGCRPRLPWAPALPLFKLDPQPVLDLLGILKRDEARYVQKSVANNLNDISKDHPEQVLETAERWQGLTSETDWIIKHACRTLLKQSHPRALSLFGYDARVKELTDFTVNQTEINLGDELEFAVSFHVKRKCKLRVEYVIDYLKKNGTLAPKVFQWTEREFESGHHELQKKQRFTPLTTRQHYPGAHHIRVRINGREFESKEFLLIT</sequence>
<evidence type="ECO:0000313" key="1">
    <source>
        <dbReference type="EMBL" id="QDU82023.1"/>
    </source>
</evidence>
<reference evidence="1 2" key="1">
    <citation type="submission" date="2019-02" db="EMBL/GenBank/DDBJ databases">
        <title>Deep-cultivation of Planctomycetes and their phenomic and genomic characterization uncovers novel biology.</title>
        <authorList>
            <person name="Wiegand S."/>
            <person name="Jogler M."/>
            <person name="Boedeker C."/>
            <person name="Pinto D."/>
            <person name="Vollmers J."/>
            <person name="Rivas-Marin E."/>
            <person name="Kohn T."/>
            <person name="Peeters S.H."/>
            <person name="Heuer A."/>
            <person name="Rast P."/>
            <person name="Oberbeckmann S."/>
            <person name="Bunk B."/>
            <person name="Jeske O."/>
            <person name="Meyerdierks A."/>
            <person name="Storesund J.E."/>
            <person name="Kallscheuer N."/>
            <person name="Luecker S."/>
            <person name="Lage O.M."/>
            <person name="Pohl T."/>
            <person name="Merkel B.J."/>
            <person name="Hornburger P."/>
            <person name="Mueller R.-W."/>
            <person name="Bruemmer F."/>
            <person name="Labrenz M."/>
            <person name="Spormann A.M."/>
            <person name="Op den Camp H."/>
            <person name="Overmann J."/>
            <person name="Amann R."/>
            <person name="Jetten M.S.M."/>
            <person name="Mascher T."/>
            <person name="Medema M.H."/>
            <person name="Devos D.P."/>
            <person name="Kaster A.-K."/>
            <person name="Ovreas L."/>
            <person name="Rohde M."/>
            <person name="Galperin M.Y."/>
            <person name="Jogler C."/>
        </authorList>
    </citation>
    <scope>NUCLEOTIDE SEQUENCE [LARGE SCALE GENOMIC DNA]</scope>
    <source>
        <strain evidence="1 2">Pla110</strain>
    </source>
</reference>
<dbReference type="InterPro" id="IPR016024">
    <property type="entry name" value="ARM-type_fold"/>
</dbReference>
<gene>
    <name evidence="1" type="ORF">Pla110_37770</name>
</gene>
<dbReference type="Pfam" id="PF08713">
    <property type="entry name" value="DNA_alkylation"/>
    <property type="match status" value="1"/>
</dbReference>
<evidence type="ECO:0000313" key="2">
    <source>
        <dbReference type="Proteomes" id="UP000317178"/>
    </source>
</evidence>
<organism evidence="1 2">
    <name type="scientific">Polystyrenella longa</name>
    <dbReference type="NCBI Taxonomy" id="2528007"/>
    <lineage>
        <taxon>Bacteria</taxon>
        <taxon>Pseudomonadati</taxon>
        <taxon>Planctomycetota</taxon>
        <taxon>Planctomycetia</taxon>
        <taxon>Planctomycetales</taxon>
        <taxon>Planctomycetaceae</taxon>
        <taxon>Polystyrenella</taxon>
    </lineage>
</organism>
<dbReference type="Proteomes" id="UP000317178">
    <property type="component" value="Chromosome"/>
</dbReference>
<dbReference type="InterPro" id="IPR014825">
    <property type="entry name" value="DNA_alkylation"/>
</dbReference>
<accession>A0A518CS29</accession>
<dbReference type="SUPFAM" id="SSF48371">
    <property type="entry name" value="ARM repeat"/>
    <property type="match status" value="1"/>
</dbReference>
<dbReference type="KEGG" id="plon:Pla110_37770"/>